<keyword evidence="2" id="KW-1185">Reference proteome</keyword>
<gene>
    <name evidence="1" type="ORF">AB0E89_23110</name>
</gene>
<organism evidence="1 2">
    <name type="scientific">Streptomyces sp. 900129855</name>
    <dbReference type="NCBI Taxonomy" id="3155129"/>
    <lineage>
        <taxon>Bacteria</taxon>
        <taxon>Bacillati</taxon>
        <taxon>Actinomycetota</taxon>
        <taxon>Actinomycetes</taxon>
        <taxon>Kitasatosporales</taxon>
        <taxon>Streptomycetaceae</taxon>
        <taxon>Streptomyces</taxon>
    </lineage>
</organism>
<protein>
    <recommendedName>
        <fullName evidence="3">Tail protein</fullName>
    </recommendedName>
</protein>
<accession>A0ABV2ZLH1</accession>
<dbReference type="Proteomes" id="UP001550739">
    <property type="component" value="Unassembled WGS sequence"/>
</dbReference>
<proteinExistence type="predicted"/>
<evidence type="ECO:0000313" key="1">
    <source>
        <dbReference type="EMBL" id="MEU3783400.1"/>
    </source>
</evidence>
<evidence type="ECO:0000313" key="2">
    <source>
        <dbReference type="Proteomes" id="UP001550739"/>
    </source>
</evidence>
<reference evidence="1 2" key="1">
    <citation type="submission" date="2024-06" db="EMBL/GenBank/DDBJ databases">
        <title>The Natural Products Discovery Center: Release of the First 8490 Sequenced Strains for Exploring Actinobacteria Biosynthetic Diversity.</title>
        <authorList>
            <person name="Kalkreuter E."/>
            <person name="Kautsar S.A."/>
            <person name="Yang D."/>
            <person name="Bader C.D."/>
            <person name="Teijaro C.N."/>
            <person name="Fluegel L."/>
            <person name="Davis C.M."/>
            <person name="Simpson J.R."/>
            <person name="Lauterbach L."/>
            <person name="Steele A.D."/>
            <person name="Gui C."/>
            <person name="Meng S."/>
            <person name="Li G."/>
            <person name="Viehrig K."/>
            <person name="Ye F."/>
            <person name="Su P."/>
            <person name="Kiefer A.F."/>
            <person name="Nichols A."/>
            <person name="Cepeda A.J."/>
            <person name="Yan W."/>
            <person name="Fan B."/>
            <person name="Jiang Y."/>
            <person name="Adhikari A."/>
            <person name="Zheng C.-J."/>
            <person name="Schuster L."/>
            <person name="Cowan T.M."/>
            <person name="Smanski M.J."/>
            <person name="Chevrette M.G."/>
            <person name="De Carvalho L.P.S."/>
            <person name="Shen B."/>
        </authorList>
    </citation>
    <scope>NUCLEOTIDE SEQUENCE [LARGE SCALE GENOMIC DNA]</scope>
    <source>
        <strain evidence="1 2">NPDC033843</strain>
    </source>
</reference>
<name>A0ABV2ZLH1_9ACTN</name>
<evidence type="ECO:0008006" key="3">
    <source>
        <dbReference type="Google" id="ProtNLM"/>
    </source>
</evidence>
<comment type="caution">
    <text evidence="1">The sequence shown here is derived from an EMBL/GenBank/DDBJ whole genome shotgun (WGS) entry which is preliminary data.</text>
</comment>
<dbReference type="EMBL" id="JBEZVE010000012">
    <property type="protein sequence ID" value="MEU3783400.1"/>
    <property type="molecule type" value="Genomic_DNA"/>
</dbReference>
<sequence length="283" mass="30489">MTNTTPVAELADWQVEIGGVVLLGPQTPIPIGEIEGLGAPDVRPQDVDNPAADGTLPGVDLYGPRTVRIEAGIKTPGRPAAAADHLARLQRAARAENVRTWTGALSVLRARWPGHPTRRLYGRIRRMEATSTASAVHGWIPLDIEFVAMDPLFHADTETSLALPLDQADRPGRIVNDGDVAAWPTLRINGPITHPSIWNTVTGQRLELDIVLRSGEYVDITTRPGTRWVLRNGTTNDADALAPTSRLDRFAIPPGPSEIAWSGTDPTGTSSLAVSWRSAHTTL</sequence>
<dbReference type="Gene3D" id="2.60.120.860">
    <property type="match status" value="1"/>
</dbReference>
<dbReference type="RefSeq" id="WP_361704557.1">
    <property type="nucleotide sequence ID" value="NZ_JBEZVE010000012.1"/>
</dbReference>